<proteinExistence type="predicted"/>
<protein>
    <submittedName>
        <fullName evidence="1">Enoyl-CoA hydratase/isomerase family protein</fullName>
    </submittedName>
</protein>
<name>A0ABV7VXV8_9GAMM</name>
<accession>A0ABV7VXV8</accession>
<organism evidence="1 2">
    <name type="scientific">Bacterioplanoides pacificum</name>
    <dbReference type="NCBI Taxonomy" id="1171596"/>
    <lineage>
        <taxon>Bacteria</taxon>
        <taxon>Pseudomonadati</taxon>
        <taxon>Pseudomonadota</taxon>
        <taxon>Gammaproteobacteria</taxon>
        <taxon>Oceanospirillales</taxon>
        <taxon>Oceanospirillaceae</taxon>
        <taxon>Bacterioplanoides</taxon>
    </lineage>
</organism>
<dbReference type="InterPro" id="IPR001753">
    <property type="entry name" value="Enoyl-CoA_hydra/iso"/>
</dbReference>
<dbReference type="Pfam" id="PF00378">
    <property type="entry name" value="ECH_1"/>
    <property type="match status" value="1"/>
</dbReference>
<gene>
    <name evidence="1" type="ORF">ACFOMG_15990</name>
</gene>
<dbReference type="Gene3D" id="3.90.226.10">
    <property type="entry name" value="2-enoyl-CoA Hydratase, Chain A, domain 1"/>
    <property type="match status" value="1"/>
</dbReference>
<evidence type="ECO:0000313" key="2">
    <source>
        <dbReference type="Proteomes" id="UP001595722"/>
    </source>
</evidence>
<sequence>MSLLSLKNDGKVAIISMDNGKNANNLEFAQELLVLLKDVEAEKSNKALILTSSDEKNWSQGIDVMWLMSSIQSGKHNDVKAFLSTMDEIYTLMMQYPMPIIAAINGHTFGNGIVLAAACDFRFMRADRGYVCFPEVDMNIPFMPGLIDVILKAIPKHTFNEMILTGRKMSADEMAEATFIDKTFGSVDALHQGALEFARSFNKSRPIFAEHKRRLHQPVLQALAEKNPPVIAELKILLG</sequence>
<comment type="caution">
    <text evidence="1">The sequence shown here is derived from an EMBL/GenBank/DDBJ whole genome shotgun (WGS) entry which is preliminary data.</text>
</comment>
<dbReference type="PANTHER" id="PTHR11941">
    <property type="entry name" value="ENOYL-COA HYDRATASE-RELATED"/>
    <property type="match status" value="1"/>
</dbReference>
<dbReference type="Proteomes" id="UP001595722">
    <property type="component" value="Unassembled WGS sequence"/>
</dbReference>
<reference evidence="2" key="1">
    <citation type="journal article" date="2019" name="Int. J. Syst. Evol. Microbiol.">
        <title>The Global Catalogue of Microorganisms (GCM) 10K type strain sequencing project: providing services to taxonomists for standard genome sequencing and annotation.</title>
        <authorList>
            <consortium name="The Broad Institute Genomics Platform"/>
            <consortium name="The Broad Institute Genome Sequencing Center for Infectious Disease"/>
            <person name="Wu L."/>
            <person name="Ma J."/>
        </authorList>
    </citation>
    <scope>NUCLEOTIDE SEQUENCE [LARGE SCALE GENOMIC DNA]</scope>
    <source>
        <strain evidence="2">KCTC 42424</strain>
    </source>
</reference>
<dbReference type="RefSeq" id="WP_376868113.1">
    <property type="nucleotide sequence ID" value="NZ_JBHRYB010000016.1"/>
</dbReference>
<dbReference type="InterPro" id="IPR029045">
    <property type="entry name" value="ClpP/crotonase-like_dom_sf"/>
</dbReference>
<evidence type="ECO:0000313" key="1">
    <source>
        <dbReference type="EMBL" id="MFC3681606.1"/>
    </source>
</evidence>
<dbReference type="EMBL" id="JBHRYB010000016">
    <property type="protein sequence ID" value="MFC3681606.1"/>
    <property type="molecule type" value="Genomic_DNA"/>
</dbReference>
<dbReference type="CDD" id="cd06558">
    <property type="entry name" value="crotonase-like"/>
    <property type="match status" value="1"/>
</dbReference>
<keyword evidence="2" id="KW-1185">Reference proteome</keyword>
<dbReference type="PANTHER" id="PTHR11941:SF75">
    <property type="entry name" value="ENOYL-COA HYDRATASE_ISOMERASE FAMILY PROTEIN"/>
    <property type="match status" value="1"/>
</dbReference>
<dbReference type="SUPFAM" id="SSF52096">
    <property type="entry name" value="ClpP/crotonase"/>
    <property type="match status" value="1"/>
</dbReference>